<evidence type="ECO:0000313" key="1">
    <source>
        <dbReference type="EMBL" id="KRN27758.1"/>
    </source>
</evidence>
<sequence length="127" mass="14505">MNYKNEVAKQITNHIAGIFRQISVNSELNLEEGQIISTKKAESWSNEGEFAIETKRNIDYVFTVINEVPVHEVDYNNEEEVEELDAVEAEREVLVPAGTKFEIMDIGIDLDLEELGYLPVEIKYIAD</sequence>
<dbReference type="Proteomes" id="UP000051751">
    <property type="component" value="Unassembled WGS sequence"/>
</dbReference>
<evidence type="ECO:0000313" key="3">
    <source>
        <dbReference type="Proteomes" id="UP000051645"/>
    </source>
</evidence>
<dbReference type="PATRIC" id="fig|81857.3.peg.2007"/>
<dbReference type="OrthoDB" id="9922848at2"/>
<dbReference type="EMBL" id="JQAZ01000007">
    <property type="protein sequence ID" value="KRN30277.1"/>
    <property type="molecule type" value="Genomic_DNA"/>
</dbReference>
<comment type="caution">
    <text evidence="2">The sequence shown here is derived from an EMBL/GenBank/DDBJ whole genome shotgun (WGS) entry which is preliminary data.</text>
</comment>
<proteinExistence type="predicted"/>
<dbReference type="Proteomes" id="UP000051645">
    <property type="component" value="Unassembled WGS sequence"/>
</dbReference>
<evidence type="ECO:0000313" key="2">
    <source>
        <dbReference type="EMBL" id="KRN30277.1"/>
    </source>
</evidence>
<gene>
    <name evidence="1" type="ORF">IV38_GL001973</name>
    <name evidence="2" type="ORF">IV40_GL001864</name>
</gene>
<name>A0A0R2FV42_9LACO</name>
<reference evidence="3 4" key="1">
    <citation type="journal article" date="2015" name="Genome Announc.">
        <title>Expanding the biotechnology potential of lactobacilli through comparative genomics of 213 strains and associated genera.</title>
        <authorList>
            <person name="Sun Z."/>
            <person name="Harris H.M."/>
            <person name="McCann A."/>
            <person name="Guo C."/>
            <person name="Argimon S."/>
            <person name="Zhang W."/>
            <person name="Yang X."/>
            <person name="Jeffery I.B."/>
            <person name="Cooney J.C."/>
            <person name="Kagawa T.F."/>
            <person name="Liu W."/>
            <person name="Song Y."/>
            <person name="Salvetti E."/>
            <person name="Wrobel A."/>
            <person name="Rasinkangas P."/>
            <person name="Parkhill J."/>
            <person name="Rea M.C."/>
            <person name="O'Sullivan O."/>
            <person name="Ritari J."/>
            <person name="Douillard F.P."/>
            <person name="Paul Ross R."/>
            <person name="Yang R."/>
            <person name="Briner A.E."/>
            <person name="Felis G.E."/>
            <person name="de Vos W.M."/>
            <person name="Barrangou R."/>
            <person name="Klaenhammer T.R."/>
            <person name="Caufield P.W."/>
            <person name="Cui Y."/>
            <person name="Zhang H."/>
            <person name="O'Toole P.W."/>
        </authorList>
    </citation>
    <scope>NUCLEOTIDE SEQUENCE [LARGE SCALE GENOMIC DNA]</scope>
    <source>
        <strain evidence="1 4">ATCC BAA-66</strain>
        <strain evidence="2 3">DSM 13344</strain>
    </source>
</reference>
<keyword evidence="3" id="KW-1185">Reference proteome</keyword>
<dbReference type="EMBL" id="JQAT01000006">
    <property type="protein sequence ID" value="KRN27758.1"/>
    <property type="molecule type" value="Genomic_DNA"/>
</dbReference>
<organism evidence="2 3">
    <name type="scientific">Lactobacillus selangorensis</name>
    <dbReference type="NCBI Taxonomy" id="81857"/>
    <lineage>
        <taxon>Bacteria</taxon>
        <taxon>Bacillati</taxon>
        <taxon>Bacillota</taxon>
        <taxon>Bacilli</taxon>
        <taxon>Lactobacillales</taxon>
        <taxon>Lactobacillaceae</taxon>
        <taxon>Lactobacillus</taxon>
    </lineage>
</organism>
<dbReference type="AlphaFoldDB" id="A0A0R2FV42"/>
<evidence type="ECO:0000313" key="4">
    <source>
        <dbReference type="Proteomes" id="UP000051751"/>
    </source>
</evidence>
<dbReference type="RefSeq" id="WP_057770700.1">
    <property type="nucleotide sequence ID" value="NZ_JQAT01000006.1"/>
</dbReference>
<accession>A0A0R2FV42</accession>
<dbReference type="STRING" id="81857.IV38_GL001973"/>
<protein>
    <submittedName>
        <fullName evidence="2">Uncharacterized protein</fullName>
    </submittedName>
</protein>